<protein>
    <submittedName>
        <fullName evidence="1">Uncharacterized protein</fullName>
    </submittedName>
</protein>
<reference evidence="1 3" key="1">
    <citation type="journal article" date="2020" name="Microorganisms">
        <title>Reliable Identification of Environmental Pseudomonas Isolates Using the rpoD Gene.</title>
        <authorList>
            <consortium name="The Broad Institute Genome Sequencing Platform"/>
            <person name="Girard L."/>
            <person name="Lood C."/>
            <person name="Rokni-Zadeh H."/>
            <person name="van Noort V."/>
            <person name="Lavigne R."/>
            <person name="De Mot R."/>
        </authorList>
    </citation>
    <scope>NUCLEOTIDE SEQUENCE</scope>
    <source>
        <strain evidence="1 3">SWRI102</strain>
    </source>
</reference>
<accession>A0A923JRR8</accession>
<proteinExistence type="predicted"/>
<comment type="caution">
    <text evidence="1">The sequence shown here is derived from an EMBL/GenBank/DDBJ whole genome shotgun (WGS) entry which is preliminary data.</text>
</comment>
<gene>
    <name evidence="2" type="ORF">HU742_021870</name>
    <name evidence="1" type="ORF">HU742_17630</name>
</gene>
<dbReference type="EMBL" id="JABWQX020000002">
    <property type="protein sequence ID" value="MBV4553795.1"/>
    <property type="molecule type" value="Genomic_DNA"/>
</dbReference>
<evidence type="ECO:0000313" key="3">
    <source>
        <dbReference type="Proteomes" id="UP000659438"/>
    </source>
</evidence>
<dbReference type="EMBL" id="JABWQX010000006">
    <property type="protein sequence ID" value="MBC3397034.1"/>
    <property type="molecule type" value="Genomic_DNA"/>
</dbReference>
<organism evidence="1">
    <name type="scientific">Pseudomonas marvdashtae</name>
    <dbReference type="NCBI Taxonomy" id="2745500"/>
    <lineage>
        <taxon>Bacteria</taxon>
        <taxon>Pseudomonadati</taxon>
        <taxon>Pseudomonadota</taxon>
        <taxon>Gammaproteobacteria</taxon>
        <taxon>Pseudomonadales</taxon>
        <taxon>Pseudomonadaceae</taxon>
        <taxon>Pseudomonas</taxon>
    </lineage>
</organism>
<evidence type="ECO:0000313" key="1">
    <source>
        <dbReference type="EMBL" id="MBC3397034.1"/>
    </source>
</evidence>
<evidence type="ECO:0000313" key="2">
    <source>
        <dbReference type="EMBL" id="MBV4553795.1"/>
    </source>
</evidence>
<dbReference type="Proteomes" id="UP000659438">
    <property type="component" value="Unassembled WGS sequence"/>
</dbReference>
<dbReference type="AlphaFoldDB" id="A0A923JRR8"/>
<dbReference type="RefSeq" id="WP_186644091.1">
    <property type="nucleotide sequence ID" value="NZ_JABWQX020000002.1"/>
</dbReference>
<keyword evidence="3" id="KW-1185">Reference proteome</keyword>
<reference evidence="1" key="2">
    <citation type="submission" date="2020-07" db="EMBL/GenBank/DDBJ databases">
        <authorList>
            <person name="Lood C."/>
            <person name="Girard L."/>
        </authorList>
    </citation>
    <scope>NUCLEOTIDE SEQUENCE</scope>
    <source>
        <strain evidence="1">SWRI102</strain>
    </source>
</reference>
<sequence>MKVPELFDLEAHGAGWYPWAEISSCFWPGVGKKSTGVDPVLAQMVAAKGVYCIAWRATGKASPDNPTVQYIGQTSSFKFRMGQFAWSAGLWGARARGHSAGWRWHEQKEDQLSVAFFPLRNSNIPKHMLNGYLHWYEALALEAHHQRCSALPFVNVPQNGIVVLD</sequence>
<name>A0A923JRR8_9PSED</name>
<reference evidence="2" key="3">
    <citation type="submission" date="2021-06" db="EMBL/GenBank/DDBJ databases">
        <title>Updating the genus Pseudomonas: Description of 43 new species and partition of the Pseudomonas putida group.</title>
        <authorList>
            <person name="Girard L."/>
            <person name="Lood C."/>
            <person name="Vandamme P."/>
            <person name="Rokni-Zadeh H."/>
            <person name="Van Noort V."/>
            <person name="Hofte M."/>
            <person name="Lavigne R."/>
            <person name="De Mot R."/>
        </authorList>
    </citation>
    <scope>NUCLEOTIDE SEQUENCE</scope>
    <source>
        <strain evidence="2">SWRI102</strain>
    </source>
</reference>